<dbReference type="GO" id="GO:0140825">
    <property type="term" value="F:lactoperoxidase activity"/>
    <property type="evidence" value="ECO:0007669"/>
    <property type="project" value="UniProtKB-EC"/>
</dbReference>
<evidence type="ECO:0000256" key="15">
    <source>
        <dbReference type="PIRSR" id="PIRSR600823-2"/>
    </source>
</evidence>
<dbReference type="SUPFAM" id="SSF48113">
    <property type="entry name" value="Heme-dependent peroxidases"/>
    <property type="match status" value="1"/>
</dbReference>
<dbReference type="InterPro" id="IPR033905">
    <property type="entry name" value="Secretory_peroxidase"/>
</dbReference>
<organism evidence="21 22">
    <name type="scientific">Hibiscus syriacus</name>
    <name type="common">Rose of Sharon</name>
    <dbReference type="NCBI Taxonomy" id="106335"/>
    <lineage>
        <taxon>Eukaryota</taxon>
        <taxon>Viridiplantae</taxon>
        <taxon>Streptophyta</taxon>
        <taxon>Embryophyta</taxon>
        <taxon>Tracheophyta</taxon>
        <taxon>Spermatophyta</taxon>
        <taxon>Magnoliopsida</taxon>
        <taxon>eudicotyledons</taxon>
        <taxon>Gunneridae</taxon>
        <taxon>Pentapetalae</taxon>
        <taxon>rosids</taxon>
        <taxon>malvids</taxon>
        <taxon>Malvales</taxon>
        <taxon>Malvaceae</taxon>
        <taxon>Malvoideae</taxon>
        <taxon>Hibiscus</taxon>
    </lineage>
</organism>
<evidence type="ECO:0000256" key="19">
    <source>
        <dbReference type="SAM" id="Phobius"/>
    </source>
</evidence>
<dbReference type="Gene3D" id="1.10.420.10">
    <property type="entry name" value="Peroxidase, domain 2"/>
    <property type="match status" value="1"/>
</dbReference>
<reference evidence="21" key="1">
    <citation type="submission" date="2019-09" db="EMBL/GenBank/DDBJ databases">
        <title>Draft genome information of white flower Hibiscus syriacus.</title>
        <authorList>
            <person name="Kim Y.-M."/>
        </authorList>
    </citation>
    <scope>NUCLEOTIDE SEQUENCE [LARGE SCALE GENOMIC DNA]</scope>
    <source>
        <strain evidence="21">YM2019G1</strain>
    </source>
</reference>
<feature type="binding site" evidence="16">
    <location>
        <position position="560"/>
    </location>
    <ligand>
        <name>Ca(2+)</name>
        <dbReference type="ChEBI" id="CHEBI:29108"/>
        <label>2</label>
    </ligand>
</feature>
<evidence type="ECO:0000256" key="17">
    <source>
        <dbReference type="PIRSR" id="PIRSR600823-4"/>
    </source>
</evidence>
<name>A0A6A3B7F0_HIBSY</name>
<evidence type="ECO:0000256" key="9">
    <source>
        <dbReference type="ARBA" id="ARBA00022837"/>
    </source>
</evidence>
<dbReference type="AlphaFoldDB" id="A0A6A3B7F0"/>
<dbReference type="PROSITE" id="PS00436">
    <property type="entry name" value="PEROXIDASE_2"/>
    <property type="match status" value="1"/>
</dbReference>
<feature type="binding site" evidence="16">
    <location>
        <position position="555"/>
    </location>
    <ligand>
        <name>Ca(2+)</name>
        <dbReference type="ChEBI" id="CHEBI:29108"/>
        <label>2</label>
    </ligand>
</feature>
<keyword evidence="6 21" id="KW-0575">Peroxidase</keyword>
<gene>
    <name evidence="21" type="ORF">F3Y22_tig00110229pilonHSYRG00010</name>
</gene>
<feature type="disulfide bond" evidence="18">
    <location>
        <begin position="341"/>
        <end position="421"/>
    </location>
</feature>
<feature type="binding site" evidence="16">
    <location>
        <position position="500"/>
    </location>
    <ligand>
        <name>Ca(2+)</name>
        <dbReference type="ChEBI" id="CHEBI:29108"/>
        <label>2</label>
    </ligand>
</feature>
<feature type="binding site" evidence="16">
    <location>
        <position position="382"/>
    </location>
    <ligand>
        <name>Ca(2+)</name>
        <dbReference type="ChEBI" id="CHEBI:29108"/>
        <label>1</label>
    </ligand>
</feature>
<feature type="binding site" evidence="16">
    <location>
        <position position="373"/>
    </location>
    <ligand>
        <name>Ca(2+)</name>
        <dbReference type="ChEBI" id="CHEBI:29108"/>
        <label>1</label>
    </ligand>
</feature>
<dbReference type="GO" id="GO:0046872">
    <property type="term" value="F:metal ion binding"/>
    <property type="evidence" value="ECO:0007669"/>
    <property type="project" value="UniProtKB-KW"/>
</dbReference>
<dbReference type="FunFam" id="1.10.520.10:FF:000009">
    <property type="entry name" value="Peroxidase"/>
    <property type="match status" value="1"/>
</dbReference>
<protein>
    <recommendedName>
        <fullName evidence="5">peroxidase</fullName>
        <ecNumber evidence="5">1.11.1.7</ecNumber>
    </recommendedName>
</protein>
<evidence type="ECO:0000256" key="18">
    <source>
        <dbReference type="PIRSR" id="PIRSR600823-5"/>
    </source>
</evidence>
<dbReference type="InterPro" id="IPR019793">
    <property type="entry name" value="Peroxidases_heam-ligand_BS"/>
</dbReference>
<feature type="binding site" evidence="16">
    <location>
        <position position="394"/>
    </location>
    <ligand>
        <name>Ca(2+)</name>
        <dbReference type="ChEBI" id="CHEBI:29108"/>
        <label>1</label>
    </ligand>
</feature>
<evidence type="ECO:0000313" key="21">
    <source>
        <dbReference type="EMBL" id="KAE8712756.1"/>
    </source>
</evidence>
<evidence type="ECO:0000256" key="11">
    <source>
        <dbReference type="ARBA" id="ARBA00023004"/>
    </source>
</evidence>
<dbReference type="InterPro" id="IPR000300">
    <property type="entry name" value="IPPc"/>
</dbReference>
<feature type="disulfide bond" evidence="18">
    <location>
        <begin position="506"/>
        <end position="539"/>
    </location>
</feature>
<dbReference type="FunFam" id="1.10.420.10:FF:000001">
    <property type="entry name" value="Peroxidase"/>
    <property type="match status" value="1"/>
</dbReference>
<feature type="binding site" description="axial binding residue" evidence="16">
    <location>
        <position position="499"/>
    </location>
    <ligand>
        <name>heme b</name>
        <dbReference type="ChEBI" id="CHEBI:60344"/>
    </ligand>
    <ligandPart>
        <name>Fe</name>
        <dbReference type="ChEBI" id="CHEBI:18248"/>
    </ligandPart>
</feature>
<feature type="site" description="Transition state stabilizer" evidence="17">
    <location>
        <position position="368"/>
    </location>
</feature>
<dbReference type="GO" id="GO:0046856">
    <property type="term" value="P:phosphatidylinositol dephosphorylation"/>
    <property type="evidence" value="ECO:0007669"/>
    <property type="project" value="InterPro"/>
</dbReference>
<dbReference type="InterPro" id="IPR000823">
    <property type="entry name" value="Peroxidase_pln"/>
</dbReference>
<evidence type="ECO:0000256" key="10">
    <source>
        <dbReference type="ARBA" id="ARBA00023002"/>
    </source>
</evidence>
<evidence type="ECO:0000313" key="22">
    <source>
        <dbReference type="Proteomes" id="UP000436088"/>
    </source>
</evidence>
<evidence type="ECO:0000256" key="1">
    <source>
        <dbReference type="ARBA" id="ARBA00000189"/>
    </source>
</evidence>
<dbReference type="PROSITE" id="PS50873">
    <property type="entry name" value="PEROXIDASE_4"/>
    <property type="match status" value="1"/>
</dbReference>
<dbReference type="Pfam" id="PF22669">
    <property type="entry name" value="Exo_endo_phos2"/>
    <property type="match status" value="1"/>
</dbReference>
<dbReference type="PANTHER" id="PTHR31388">
    <property type="entry name" value="PEROXIDASE 72-RELATED"/>
    <property type="match status" value="1"/>
</dbReference>
<evidence type="ECO:0000256" key="5">
    <source>
        <dbReference type="ARBA" id="ARBA00012313"/>
    </source>
</evidence>
<evidence type="ECO:0000256" key="13">
    <source>
        <dbReference type="ARBA" id="ARBA00023180"/>
    </source>
</evidence>
<comment type="caution">
    <text evidence="21">The sequence shown here is derived from an EMBL/GenBank/DDBJ whole genome shotgun (WGS) entry which is preliminary data.</text>
</comment>
<feature type="binding site" evidence="16">
    <location>
        <position position="380"/>
    </location>
    <ligand>
        <name>Ca(2+)</name>
        <dbReference type="ChEBI" id="CHEBI:29108"/>
        <label>1</label>
    </ligand>
</feature>
<feature type="binding site" evidence="16">
    <location>
        <position position="378"/>
    </location>
    <ligand>
        <name>Ca(2+)</name>
        <dbReference type="ChEBI" id="CHEBI:29108"/>
        <label>1</label>
    </ligand>
</feature>
<dbReference type="Pfam" id="PF00141">
    <property type="entry name" value="peroxidase"/>
    <property type="match status" value="1"/>
</dbReference>
<accession>A0A6A3B7F0</accession>
<dbReference type="InterPro" id="IPR010255">
    <property type="entry name" value="Haem_peroxidase_sf"/>
</dbReference>
<feature type="disulfide bond" evidence="18">
    <location>
        <begin position="374"/>
        <end position="379"/>
    </location>
</feature>
<comment type="catalytic activity">
    <reaction evidence="1">
        <text>2 a phenolic donor + H2O2 = 2 a phenolic radical donor + 2 H2O</text>
        <dbReference type="Rhea" id="RHEA:56136"/>
        <dbReference type="ChEBI" id="CHEBI:15377"/>
        <dbReference type="ChEBI" id="CHEBI:16240"/>
        <dbReference type="ChEBI" id="CHEBI:139520"/>
        <dbReference type="ChEBI" id="CHEBI:139521"/>
        <dbReference type="EC" id="1.11.1.7"/>
    </reaction>
</comment>
<dbReference type="GO" id="GO:0042744">
    <property type="term" value="P:hydrogen peroxide catabolic process"/>
    <property type="evidence" value="ECO:0007669"/>
    <property type="project" value="InterPro"/>
</dbReference>
<feature type="binding site" evidence="16">
    <location>
        <position position="376"/>
    </location>
    <ligand>
        <name>Ca(2+)</name>
        <dbReference type="ChEBI" id="CHEBI:29108"/>
        <label>1</label>
    </ligand>
</feature>
<comment type="similarity">
    <text evidence="3">Belongs to the peroxidase family. Ascorbate peroxidase subfamily.</text>
</comment>
<dbReference type="GO" id="GO:0016791">
    <property type="term" value="F:phosphatase activity"/>
    <property type="evidence" value="ECO:0007669"/>
    <property type="project" value="InterPro"/>
</dbReference>
<evidence type="ECO:0000256" key="16">
    <source>
        <dbReference type="PIRSR" id="PIRSR600823-3"/>
    </source>
</evidence>
<feature type="binding site" evidence="16">
    <location>
        <position position="552"/>
    </location>
    <ligand>
        <name>Ca(2+)</name>
        <dbReference type="ChEBI" id="CHEBI:29108"/>
        <label>2</label>
    </ligand>
</feature>
<keyword evidence="13" id="KW-0325">Glycoprotein</keyword>
<dbReference type="PRINTS" id="PR00458">
    <property type="entry name" value="PEROXIDASE"/>
</dbReference>
<dbReference type="PRINTS" id="PR00461">
    <property type="entry name" value="PLPEROXIDASE"/>
</dbReference>
<evidence type="ECO:0000256" key="3">
    <source>
        <dbReference type="ARBA" id="ARBA00006873"/>
    </source>
</evidence>
<comment type="cofactor">
    <cofactor evidence="16">
        <name>Ca(2+)</name>
        <dbReference type="ChEBI" id="CHEBI:29108"/>
    </cofactor>
    <text evidence="16">Binds 2 calcium ions per subunit.</text>
</comment>
<dbReference type="Proteomes" id="UP000436088">
    <property type="component" value="Unassembled WGS sequence"/>
</dbReference>
<keyword evidence="19" id="KW-0812">Transmembrane</keyword>
<dbReference type="EC" id="1.11.1.7" evidence="5"/>
<feature type="binding site" evidence="15">
    <location>
        <position position="469"/>
    </location>
    <ligand>
        <name>substrate</name>
    </ligand>
</feature>
<comment type="cofactor">
    <cofactor evidence="16">
        <name>heme b</name>
        <dbReference type="ChEBI" id="CHEBI:60344"/>
    </cofactor>
    <text evidence="16">Binds 1 heme b (iron(II)-protoporphyrin IX) group per subunit.</text>
</comment>
<evidence type="ECO:0000256" key="8">
    <source>
        <dbReference type="ARBA" id="ARBA00022723"/>
    </source>
</evidence>
<dbReference type="SUPFAM" id="SSF56219">
    <property type="entry name" value="DNase I-like"/>
    <property type="match status" value="1"/>
</dbReference>
<keyword evidence="19" id="KW-1133">Transmembrane helix</keyword>
<dbReference type="InterPro" id="IPR002016">
    <property type="entry name" value="Haem_peroxidase"/>
</dbReference>
<keyword evidence="8 16" id="KW-0479">Metal-binding</keyword>
<dbReference type="Gene3D" id="3.60.10.10">
    <property type="entry name" value="Endonuclease/exonuclease/phosphatase"/>
    <property type="match status" value="1"/>
</dbReference>
<evidence type="ECO:0000256" key="7">
    <source>
        <dbReference type="ARBA" id="ARBA00022617"/>
    </source>
</evidence>
<dbReference type="PANTHER" id="PTHR31388:SF152">
    <property type="entry name" value="PEROXIDASE 20"/>
    <property type="match status" value="1"/>
</dbReference>
<evidence type="ECO:0000256" key="2">
    <source>
        <dbReference type="ARBA" id="ARBA00002322"/>
    </source>
</evidence>
<keyword evidence="19" id="KW-0472">Membrane</keyword>
<dbReference type="Gene3D" id="1.10.520.10">
    <property type="match status" value="1"/>
</dbReference>
<keyword evidence="9 16" id="KW-0106">Calcium</keyword>
<evidence type="ECO:0000256" key="12">
    <source>
        <dbReference type="ARBA" id="ARBA00023157"/>
    </source>
</evidence>
<feature type="domain" description="Plant heme peroxidase family profile" evidence="20">
    <location>
        <begin position="331"/>
        <end position="635"/>
    </location>
</feature>
<comment type="similarity">
    <text evidence="4">Belongs to the inositol polyphosphate 5-phosphatase family.</text>
</comment>
<feature type="transmembrane region" description="Helical" evidence="19">
    <location>
        <begin position="822"/>
        <end position="842"/>
    </location>
</feature>
<keyword evidence="10" id="KW-0560">Oxidoreductase</keyword>
<evidence type="ECO:0000256" key="14">
    <source>
        <dbReference type="PIRSR" id="PIRSR600823-1"/>
    </source>
</evidence>
<keyword evidence="12 18" id="KW-1015">Disulfide bond</keyword>
<keyword evidence="22" id="KW-1185">Reference proteome</keyword>
<dbReference type="GO" id="GO:0006979">
    <property type="term" value="P:response to oxidative stress"/>
    <property type="evidence" value="ECO:0007669"/>
    <property type="project" value="InterPro"/>
</dbReference>
<keyword evidence="11 16" id="KW-0408">Iron</keyword>
<comment type="function">
    <text evidence="2">Removal of H(2)O(2), oxidation of toxic reductants, biosynthesis and degradation of lignin, suberization, auxin catabolism, response to environmental stresses such as wounding, pathogen attack and oxidative stress. These functions might be dependent on each isozyme/isoform in each plant tissue.</text>
</comment>
<dbReference type="InterPro" id="IPR019794">
    <property type="entry name" value="Peroxidases_AS"/>
</dbReference>
<dbReference type="EMBL" id="VEPZ02000887">
    <property type="protein sequence ID" value="KAE8712756.1"/>
    <property type="molecule type" value="Genomic_DNA"/>
</dbReference>
<evidence type="ECO:0000256" key="6">
    <source>
        <dbReference type="ARBA" id="ARBA00022559"/>
    </source>
</evidence>
<feature type="active site" description="Proton acceptor" evidence="14">
    <location>
        <position position="372"/>
    </location>
</feature>
<feature type="transmembrane region" description="Helical" evidence="19">
    <location>
        <begin position="694"/>
        <end position="711"/>
    </location>
</feature>
<evidence type="ECO:0000256" key="4">
    <source>
        <dbReference type="ARBA" id="ARBA00010768"/>
    </source>
</evidence>
<dbReference type="InterPro" id="IPR036691">
    <property type="entry name" value="Endo/exonu/phosph_ase_sf"/>
</dbReference>
<dbReference type="GO" id="GO:0020037">
    <property type="term" value="F:heme binding"/>
    <property type="evidence" value="ECO:0007669"/>
    <property type="project" value="InterPro"/>
</dbReference>
<proteinExistence type="inferred from homology"/>
<dbReference type="PROSITE" id="PS00435">
    <property type="entry name" value="PEROXIDASE_1"/>
    <property type="match status" value="1"/>
</dbReference>
<sequence length="956" mass="108832">MRIWKLSCEIEVRTFEFVGTCNVAERLLSEDLEINDWLCTYDPSDIYVIGPMCKCKLFENWSALDSLQEAVHLNAGNVLGAEDNRPIPKWEMIIRRTLNKSLEPESKHKCYSAPPSPVLRTSSVADVVADEIDALPLQMRCNQHLETAKVLSISTRFDFTPVENSVFCSPHPPALTDSRLKISHHSSGNLESMLLHELPNLEVDDSFSEVSDEFLVSPIGIGLMGYMGNKLHNELGRGHVFDGWKEGVINFPLTYKYEINSDRCVGKIPREGEKKKRYPAWFDRILRSGKGIKQLCYQRAELRLDHCPLSSTFWRCYELNVKITSSVEDGLLYLDYYKETCPLAEAIVSRNVKIAVLKDPRMAASLLRLHFHDCFVMGCDASLLLDNYGDVISEKQAGPNLNSLRGFHVIDEIKHHLEKACPLTVSCADILAMVARDAVAMRGGPSWKVWLGRKDSLKASFDGANQFIPSPNSSLETLIANFNQHGLDVEDLVALSGSHTFGKARCLSFRQRIYDIYMEEKYDKYQRYRTFRRILQSICPESGRNEAIAPLDFVTPAKFDNQYYINIIGGNGLLGSDNVLVDEDHEGEIRKLVWDFASDQELFFSSFAKSVVKMGNINVLTGIDGEIRKNYFSSNAGALLQVMKKKFFVHHNIHSCGFSMHGFAGVEITIDVLAIWEHNHSTTNVPGFLDFFDLYLYLVLIFYLGFLGSLVSDAHMVACKGTQSTNRALDWARSMDEQRARFHTKSKRWVSSLLEFKRQTQYWVQNVLFSTSDPRTVLSYGPLDTLVLGTGLQLKRDIQFLKLINLKVPGGMKVMIFTMWDLFNMNVVCYLILLILGCANVIGTRSHLCWYKTGVVIFGHRLSMQGVYQWCYFMDRRSPDYSTRVGIIVIWMCSIPNISMYPGCGSNQESARQVDLRAICTAKRKTRGQRRDTKIQFRYLVKQLVALMSFDWVVYS</sequence>
<dbReference type="CDD" id="cd00693">
    <property type="entry name" value="secretory_peroxidase"/>
    <property type="match status" value="1"/>
</dbReference>
<keyword evidence="7" id="KW-0349">Heme</keyword>
<evidence type="ECO:0000259" key="20">
    <source>
        <dbReference type="PROSITE" id="PS50873"/>
    </source>
</evidence>